<feature type="transmembrane region" description="Helical" evidence="10">
    <location>
        <begin position="393"/>
        <end position="412"/>
    </location>
</feature>
<feature type="transmembrane region" description="Helical" evidence="10">
    <location>
        <begin position="147"/>
        <end position="165"/>
    </location>
</feature>
<feature type="transmembrane region" description="Helical" evidence="10">
    <location>
        <begin position="360"/>
        <end position="381"/>
    </location>
</feature>
<dbReference type="GO" id="GO:0009922">
    <property type="term" value="F:fatty acid elongase activity"/>
    <property type="evidence" value="ECO:0007669"/>
    <property type="project" value="UniProtKB-EC"/>
</dbReference>
<dbReference type="GO" id="GO:0034626">
    <property type="term" value="P:fatty acid elongation, polyunsaturated fatty acid"/>
    <property type="evidence" value="ECO:0007669"/>
    <property type="project" value="TreeGrafter"/>
</dbReference>
<evidence type="ECO:0000256" key="4">
    <source>
        <dbReference type="ARBA" id="ARBA00022692"/>
    </source>
</evidence>
<gene>
    <name evidence="11" type="ORF">PAPOLLO_LOCUS11344</name>
</gene>
<protein>
    <recommendedName>
        <fullName evidence="10">Elongation of very long chain fatty acids protein</fullName>
        <ecNumber evidence="10">2.3.1.199</ecNumber>
    </recommendedName>
    <alternativeName>
        <fullName evidence="10">Very-long-chain 3-oxoacyl-CoA synthase</fullName>
    </alternativeName>
</protein>
<dbReference type="GO" id="GO:0005789">
    <property type="term" value="C:endoplasmic reticulum membrane"/>
    <property type="evidence" value="ECO:0007669"/>
    <property type="project" value="TreeGrafter"/>
</dbReference>
<evidence type="ECO:0000313" key="11">
    <source>
        <dbReference type="EMBL" id="CAG4986852.1"/>
    </source>
</evidence>
<feature type="transmembrane region" description="Helical" evidence="10">
    <location>
        <begin position="205"/>
        <end position="227"/>
    </location>
</feature>
<keyword evidence="3 10" id="KW-0808">Transferase</keyword>
<comment type="catalytic activity">
    <reaction evidence="10">
        <text>a very-long-chain acyl-CoA + malonyl-CoA + H(+) = a very-long-chain 3-oxoacyl-CoA + CO2 + CoA</text>
        <dbReference type="Rhea" id="RHEA:32727"/>
        <dbReference type="ChEBI" id="CHEBI:15378"/>
        <dbReference type="ChEBI" id="CHEBI:16526"/>
        <dbReference type="ChEBI" id="CHEBI:57287"/>
        <dbReference type="ChEBI" id="CHEBI:57384"/>
        <dbReference type="ChEBI" id="CHEBI:90725"/>
        <dbReference type="ChEBI" id="CHEBI:90736"/>
        <dbReference type="EC" id="2.3.1.199"/>
    </reaction>
</comment>
<evidence type="ECO:0000256" key="6">
    <source>
        <dbReference type="ARBA" id="ARBA00022989"/>
    </source>
</evidence>
<dbReference type="PROSITE" id="PS01188">
    <property type="entry name" value="ELO"/>
    <property type="match status" value="1"/>
</dbReference>
<keyword evidence="4 10" id="KW-0812">Transmembrane</keyword>
<comment type="similarity">
    <text evidence="10">Belongs to the ELO family.</text>
</comment>
<keyword evidence="12" id="KW-1185">Reference proteome</keyword>
<organism evidence="11 12">
    <name type="scientific">Parnassius apollo</name>
    <name type="common">Apollo butterfly</name>
    <name type="synonym">Papilio apollo</name>
    <dbReference type="NCBI Taxonomy" id="110799"/>
    <lineage>
        <taxon>Eukaryota</taxon>
        <taxon>Metazoa</taxon>
        <taxon>Ecdysozoa</taxon>
        <taxon>Arthropoda</taxon>
        <taxon>Hexapoda</taxon>
        <taxon>Insecta</taxon>
        <taxon>Pterygota</taxon>
        <taxon>Neoptera</taxon>
        <taxon>Endopterygota</taxon>
        <taxon>Lepidoptera</taxon>
        <taxon>Glossata</taxon>
        <taxon>Ditrysia</taxon>
        <taxon>Papilionoidea</taxon>
        <taxon>Papilionidae</taxon>
        <taxon>Parnassiinae</taxon>
        <taxon>Parnassini</taxon>
        <taxon>Parnassius</taxon>
        <taxon>Parnassius</taxon>
    </lineage>
</organism>
<dbReference type="AlphaFoldDB" id="A0A8S3WWS4"/>
<evidence type="ECO:0000313" key="12">
    <source>
        <dbReference type="Proteomes" id="UP000691718"/>
    </source>
</evidence>
<dbReference type="GO" id="GO:0019367">
    <property type="term" value="P:fatty acid elongation, saturated fatty acid"/>
    <property type="evidence" value="ECO:0007669"/>
    <property type="project" value="TreeGrafter"/>
</dbReference>
<keyword evidence="5 10" id="KW-0276">Fatty acid metabolism</keyword>
<keyword evidence="2 10" id="KW-0444">Lipid biosynthesis</keyword>
<feature type="transmembrane region" description="Helical" evidence="10">
    <location>
        <begin position="171"/>
        <end position="193"/>
    </location>
</feature>
<evidence type="ECO:0000256" key="7">
    <source>
        <dbReference type="ARBA" id="ARBA00023098"/>
    </source>
</evidence>
<dbReference type="InterPro" id="IPR002076">
    <property type="entry name" value="ELO_fam"/>
</dbReference>
<evidence type="ECO:0000256" key="2">
    <source>
        <dbReference type="ARBA" id="ARBA00022516"/>
    </source>
</evidence>
<name>A0A8S3WWS4_PARAO</name>
<dbReference type="PANTHER" id="PTHR11157">
    <property type="entry name" value="FATTY ACID ACYL TRANSFERASE-RELATED"/>
    <property type="match status" value="1"/>
</dbReference>
<evidence type="ECO:0000256" key="10">
    <source>
        <dbReference type="RuleBase" id="RU361115"/>
    </source>
</evidence>
<evidence type="ECO:0000256" key="1">
    <source>
        <dbReference type="ARBA" id="ARBA00004141"/>
    </source>
</evidence>
<evidence type="ECO:0000256" key="9">
    <source>
        <dbReference type="ARBA" id="ARBA00023160"/>
    </source>
</evidence>
<keyword evidence="9 10" id="KW-0275">Fatty acid biosynthesis</keyword>
<evidence type="ECO:0000256" key="5">
    <source>
        <dbReference type="ARBA" id="ARBA00022832"/>
    </source>
</evidence>
<feature type="transmembrane region" description="Helical" evidence="10">
    <location>
        <begin position="117"/>
        <end position="135"/>
    </location>
</feature>
<dbReference type="GO" id="GO:0030148">
    <property type="term" value="P:sphingolipid biosynthetic process"/>
    <property type="evidence" value="ECO:0007669"/>
    <property type="project" value="TreeGrafter"/>
</dbReference>
<keyword evidence="6 10" id="KW-1133">Transmembrane helix</keyword>
<reference evidence="11" key="1">
    <citation type="submission" date="2021-04" db="EMBL/GenBank/DDBJ databases">
        <authorList>
            <person name="Tunstrom K."/>
        </authorList>
    </citation>
    <scope>NUCLEOTIDE SEQUENCE</scope>
</reference>
<keyword evidence="7 10" id="KW-0443">Lipid metabolism</keyword>
<dbReference type="Proteomes" id="UP000691718">
    <property type="component" value="Unassembled WGS sequence"/>
</dbReference>
<feature type="transmembrane region" description="Helical" evidence="10">
    <location>
        <begin position="418"/>
        <end position="439"/>
    </location>
</feature>
<feature type="transmembrane region" description="Helical" evidence="10">
    <location>
        <begin position="451"/>
        <end position="472"/>
    </location>
</feature>
<dbReference type="PANTHER" id="PTHR11157:SF21">
    <property type="entry name" value="ELONGATION OF VERY LONG CHAIN FATTY ACIDS PROTEIN"/>
    <property type="match status" value="1"/>
</dbReference>
<feature type="transmembrane region" description="Helical" evidence="10">
    <location>
        <begin position="72"/>
        <end position="97"/>
    </location>
</feature>
<comment type="caution">
    <text evidence="10">Lacks conserved residue(s) required for the propagation of feature annotation.</text>
</comment>
<feature type="transmembrane region" description="Helical" evidence="10">
    <location>
        <begin position="27"/>
        <end position="51"/>
    </location>
</feature>
<feature type="transmembrane region" description="Helical" evidence="10">
    <location>
        <begin position="484"/>
        <end position="506"/>
    </location>
</feature>
<proteinExistence type="inferred from homology"/>
<evidence type="ECO:0000256" key="3">
    <source>
        <dbReference type="ARBA" id="ARBA00022679"/>
    </source>
</evidence>
<dbReference type="Pfam" id="PF01151">
    <property type="entry name" value="ELO"/>
    <property type="match status" value="2"/>
</dbReference>
<comment type="caution">
    <text evidence="11">The sequence shown here is derived from an EMBL/GenBank/DDBJ whole genome shotgun (WGS) entry which is preliminary data.</text>
</comment>
<dbReference type="EMBL" id="CAJQZP010000824">
    <property type="protein sequence ID" value="CAG4986852.1"/>
    <property type="molecule type" value="Genomic_DNA"/>
</dbReference>
<comment type="subcellular location">
    <subcellularLocation>
        <location evidence="1">Membrane</location>
        <topology evidence="1">Multi-pass membrane protein</topology>
    </subcellularLocation>
</comment>
<dbReference type="OrthoDB" id="434092at2759"/>
<evidence type="ECO:0000256" key="8">
    <source>
        <dbReference type="ARBA" id="ARBA00023136"/>
    </source>
</evidence>
<dbReference type="InterPro" id="IPR030457">
    <property type="entry name" value="ELO_CS"/>
</dbReference>
<sequence>MSVILRGLWQGYGYLVENAADPLSKNWFLVSSPLVLVVILAFYNYFCTTIGPSLMENRKPLVFKNVLKAYNLFHIILSAYIFYEATVVMFFTDFNFFCQSVHSSSDLNALRIVSGVWWYYMAKLTELFDTVFFVLRKSYRQISFLHLYHHTVMAFASWLAVKFYPGGQALFVGWLNCFVHIVMYTYYFISGLGPKYKKYLWWKRYLTIMQIVQFALISLQNIISLFFDCGYPIVIKMLLIAGTSAFTSTHRPQADASGTAPTADQLAAELSQPPLKDCSSFVAQPYSGVRNVIWEAFARQSLDNDTTDTMIQLLSNYTMRQYNTNYGFRFSIKLAWGWDYKWVCEPIDYSENHKAIKIAYLVYAYYLLKIVDLADTIFFVLRKKVNQVSFLHVYHHTGMVILTWGGATYFPGGHGTSVGVINSFVHVVMYSYYLLTVAFPSIKKSLWWKKYITELQILQLVLNTIHMSTIVFKPDCEYPRWTAAIFLPQNIFMLMLFFDFYVNAYVRKPKPVVRSHVVDETCGVNETVRENNVQYKKKIQ</sequence>
<dbReference type="GO" id="GO:0034625">
    <property type="term" value="P:fatty acid elongation, monounsaturated fatty acid"/>
    <property type="evidence" value="ECO:0007669"/>
    <property type="project" value="TreeGrafter"/>
</dbReference>
<keyword evidence="8 10" id="KW-0472">Membrane</keyword>
<dbReference type="EC" id="2.3.1.199" evidence="10"/>
<dbReference type="GO" id="GO:0042761">
    <property type="term" value="P:very long-chain fatty acid biosynthetic process"/>
    <property type="evidence" value="ECO:0007669"/>
    <property type="project" value="TreeGrafter"/>
</dbReference>
<accession>A0A8S3WWS4</accession>